<organism evidence="1 2">
    <name type="scientific">Onchocerca volvulus</name>
    <dbReference type="NCBI Taxonomy" id="6282"/>
    <lineage>
        <taxon>Eukaryota</taxon>
        <taxon>Metazoa</taxon>
        <taxon>Ecdysozoa</taxon>
        <taxon>Nematoda</taxon>
        <taxon>Chromadorea</taxon>
        <taxon>Rhabditida</taxon>
        <taxon>Spirurina</taxon>
        <taxon>Spiruromorpha</taxon>
        <taxon>Filarioidea</taxon>
        <taxon>Onchocercidae</taxon>
        <taxon>Onchocerca</taxon>
    </lineage>
</organism>
<name>A0A8R1TP85_ONCVO</name>
<accession>A0A8R1TP85</accession>
<protein>
    <submittedName>
        <fullName evidence="1">Uncharacterized protein</fullName>
    </submittedName>
</protein>
<proteinExistence type="predicted"/>
<dbReference type="EnsemblMetazoa" id="OVOC1507.1">
    <property type="protein sequence ID" value="OVOC1507.1"/>
    <property type="gene ID" value="WBGene00238316"/>
</dbReference>
<evidence type="ECO:0000313" key="2">
    <source>
        <dbReference type="Proteomes" id="UP000024404"/>
    </source>
</evidence>
<reference evidence="1" key="2">
    <citation type="submission" date="2022-06" db="UniProtKB">
        <authorList>
            <consortium name="EnsemblMetazoa"/>
        </authorList>
    </citation>
    <scope>IDENTIFICATION</scope>
</reference>
<keyword evidence="2" id="KW-1185">Reference proteome</keyword>
<sequence>MLIERHIECYYRETDEKPNLYYFLSVQTMISTAPVLRMQSISNHSNLLRKNTRTKPNQIKQ</sequence>
<reference evidence="2" key="1">
    <citation type="submission" date="2013-10" db="EMBL/GenBank/DDBJ databases">
        <title>Genome sequencing of Onchocerca volvulus.</title>
        <authorList>
            <person name="Cotton J."/>
            <person name="Tsai J."/>
            <person name="Stanley E."/>
            <person name="Tracey A."/>
            <person name="Holroyd N."/>
            <person name="Lustigman S."/>
            <person name="Berriman M."/>
        </authorList>
    </citation>
    <scope>NUCLEOTIDE SEQUENCE</scope>
</reference>
<dbReference type="AlphaFoldDB" id="A0A8R1TP85"/>
<dbReference type="Proteomes" id="UP000024404">
    <property type="component" value="Unassembled WGS sequence"/>
</dbReference>
<evidence type="ECO:0000313" key="1">
    <source>
        <dbReference type="EnsemblMetazoa" id="OVOC1507.1"/>
    </source>
</evidence>
<dbReference type="EMBL" id="CMVM020000047">
    <property type="status" value="NOT_ANNOTATED_CDS"/>
    <property type="molecule type" value="Genomic_DNA"/>
</dbReference>